<evidence type="ECO:0000313" key="1">
    <source>
        <dbReference type="EMBL" id="MPD05280.1"/>
    </source>
</evidence>
<gene>
    <name evidence="1" type="ORF">E2C01_101013</name>
</gene>
<evidence type="ECO:0000313" key="2">
    <source>
        <dbReference type="Proteomes" id="UP000324222"/>
    </source>
</evidence>
<dbReference type="Proteomes" id="UP000324222">
    <property type="component" value="Unassembled WGS sequence"/>
</dbReference>
<protein>
    <submittedName>
        <fullName evidence="1">Uncharacterized protein</fullName>
    </submittedName>
</protein>
<proteinExistence type="predicted"/>
<name>A0A5B7KDM8_PORTR</name>
<accession>A0A5B7KDM8</accession>
<reference evidence="1 2" key="1">
    <citation type="submission" date="2019-05" db="EMBL/GenBank/DDBJ databases">
        <title>Another draft genome of Portunus trituberculatus and its Hox gene families provides insights of decapod evolution.</title>
        <authorList>
            <person name="Jeong J.-H."/>
            <person name="Song I."/>
            <person name="Kim S."/>
            <person name="Choi T."/>
            <person name="Kim D."/>
            <person name="Ryu S."/>
            <person name="Kim W."/>
        </authorList>
    </citation>
    <scope>NUCLEOTIDE SEQUENCE [LARGE SCALE GENOMIC DNA]</scope>
    <source>
        <tissue evidence="1">Muscle</tissue>
    </source>
</reference>
<dbReference type="EMBL" id="VSRR010145257">
    <property type="protein sequence ID" value="MPD05280.1"/>
    <property type="molecule type" value="Genomic_DNA"/>
</dbReference>
<sequence>MRTQWKWYCPQRTTCC</sequence>
<dbReference type="AlphaFoldDB" id="A0A5B7KDM8"/>
<comment type="caution">
    <text evidence="1">The sequence shown here is derived from an EMBL/GenBank/DDBJ whole genome shotgun (WGS) entry which is preliminary data.</text>
</comment>
<keyword evidence="2" id="KW-1185">Reference proteome</keyword>
<organism evidence="1 2">
    <name type="scientific">Portunus trituberculatus</name>
    <name type="common">Swimming crab</name>
    <name type="synonym">Neptunus trituberculatus</name>
    <dbReference type="NCBI Taxonomy" id="210409"/>
    <lineage>
        <taxon>Eukaryota</taxon>
        <taxon>Metazoa</taxon>
        <taxon>Ecdysozoa</taxon>
        <taxon>Arthropoda</taxon>
        <taxon>Crustacea</taxon>
        <taxon>Multicrustacea</taxon>
        <taxon>Malacostraca</taxon>
        <taxon>Eumalacostraca</taxon>
        <taxon>Eucarida</taxon>
        <taxon>Decapoda</taxon>
        <taxon>Pleocyemata</taxon>
        <taxon>Brachyura</taxon>
        <taxon>Eubrachyura</taxon>
        <taxon>Portunoidea</taxon>
        <taxon>Portunidae</taxon>
        <taxon>Portuninae</taxon>
        <taxon>Portunus</taxon>
    </lineage>
</organism>